<evidence type="ECO:0000256" key="1">
    <source>
        <dbReference type="SAM" id="Phobius"/>
    </source>
</evidence>
<dbReference type="EMBL" id="MK072000">
    <property type="protein sequence ID" value="AYV76898.1"/>
    <property type="molecule type" value="Genomic_DNA"/>
</dbReference>
<proteinExistence type="predicted"/>
<protein>
    <submittedName>
        <fullName evidence="2">Uncharacterized protein</fullName>
    </submittedName>
</protein>
<evidence type="ECO:0000313" key="2">
    <source>
        <dbReference type="EMBL" id="AYV76898.1"/>
    </source>
</evidence>
<feature type="transmembrane region" description="Helical" evidence="1">
    <location>
        <begin position="66"/>
        <end position="84"/>
    </location>
</feature>
<name>A0A3G4ZPS2_9VIRU</name>
<sequence>MDFSNNSNNSIIHNQQSDDIDVLAEQERYMDYDNKVRLEKFDTTVSGQGQEQESEKYSFMAFLNKYKFWIISIIILLFLIFLAYKNYYMSVKPGLIEPKIATVGGSSNLFELLKMPYQKGLANTSSVQSDLVNLSE</sequence>
<accession>A0A3G4ZPS2</accession>
<keyword evidence="1" id="KW-0812">Transmembrane</keyword>
<organism evidence="2">
    <name type="scientific">Barrevirus sp</name>
    <dbReference type="NCBI Taxonomy" id="2487763"/>
    <lineage>
        <taxon>Viruses</taxon>
        <taxon>Varidnaviria</taxon>
        <taxon>Bamfordvirae</taxon>
        <taxon>Nucleocytoviricota</taxon>
        <taxon>Megaviricetes</taxon>
        <taxon>Imitervirales</taxon>
        <taxon>Mimiviridae</taxon>
        <taxon>Klosneuvirinae</taxon>
    </lineage>
</organism>
<keyword evidence="1" id="KW-0472">Membrane</keyword>
<reference evidence="2" key="1">
    <citation type="submission" date="2018-10" db="EMBL/GenBank/DDBJ databases">
        <title>Hidden diversity of soil giant viruses.</title>
        <authorList>
            <person name="Schulz F."/>
            <person name="Alteio L."/>
            <person name="Goudeau D."/>
            <person name="Ryan E.M."/>
            <person name="Malmstrom R.R."/>
            <person name="Blanchard J."/>
            <person name="Woyke T."/>
        </authorList>
    </citation>
    <scope>NUCLEOTIDE SEQUENCE</scope>
    <source>
        <strain evidence="2">BAV1</strain>
    </source>
</reference>
<gene>
    <name evidence="2" type="ORF">Barrevirus3_18</name>
</gene>
<keyword evidence="1" id="KW-1133">Transmembrane helix</keyword>